<dbReference type="GO" id="GO:0006811">
    <property type="term" value="P:monoatomic ion transport"/>
    <property type="evidence" value="ECO:0007669"/>
    <property type="project" value="UniProtKB-KW"/>
</dbReference>
<evidence type="ECO:0000256" key="12">
    <source>
        <dbReference type="ARBA" id="ARBA00031636"/>
    </source>
</evidence>
<keyword evidence="11 13" id="KW-0472">Membrane</keyword>
<dbReference type="STRING" id="1121301.SAMN02745912_02694"/>
<feature type="transmembrane region" description="Helical" evidence="13">
    <location>
        <begin position="396"/>
        <end position="419"/>
    </location>
</feature>
<evidence type="ECO:0000256" key="4">
    <source>
        <dbReference type="ARBA" id="ARBA00020268"/>
    </source>
</evidence>
<evidence type="ECO:0000256" key="1">
    <source>
        <dbReference type="ARBA" id="ARBA00003408"/>
    </source>
</evidence>
<evidence type="ECO:0000256" key="7">
    <source>
        <dbReference type="ARBA" id="ARBA00022475"/>
    </source>
</evidence>
<name>A0A1M6QRL9_PARC5</name>
<evidence type="ECO:0000256" key="13">
    <source>
        <dbReference type="SAM" id="Phobius"/>
    </source>
</evidence>
<comment type="subcellular location">
    <subcellularLocation>
        <location evidence="2">Cell membrane</location>
        <topology evidence="2">Multi-pass membrane protein</topology>
    </subcellularLocation>
</comment>
<evidence type="ECO:0000256" key="2">
    <source>
        <dbReference type="ARBA" id="ARBA00004651"/>
    </source>
</evidence>
<comment type="similarity">
    <text evidence="3">Belongs to the multi antimicrobial extrusion (MATE) (TC 2.A.66.1) family.</text>
</comment>
<feature type="transmembrane region" description="Helical" evidence="13">
    <location>
        <begin position="425"/>
        <end position="447"/>
    </location>
</feature>
<dbReference type="PANTHER" id="PTHR43298:SF2">
    <property type="entry name" value="FMN_FAD EXPORTER YEEO-RELATED"/>
    <property type="match status" value="1"/>
</dbReference>
<keyword evidence="7" id="KW-1003">Cell membrane</keyword>
<keyword evidence="8 13" id="KW-0812">Transmembrane</keyword>
<evidence type="ECO:0000256" key="5">
    <source>
        <dbReference type="ARBA" id="ARBA00022448"/>
    </source>
</evidence>
<evidence type="ECO:0000313" key="14">
    <source>
        <dbReference type="EMBL" id="SHK22949.1"/>
    </source>
</evidence>
<evidence type="ECO:0000256" key="8">
    <source>
        <dbReference type="ARBA" id="ARBA00022692"/>
    </source>
</evidence>
<keyword evidence="9 13" id="KW-1133">Transmembrane helix</keyword>
<accession>A0A1M6QRL9</accession>
<feature type="transmembrane region" description="Helical" evidence="13">
    <location>
        <begin position="21"/>
        <end position="41"/>
    </location>
</feature>
<gene>
    <name evidence="14" type="ORF">SAMN02745912_02694</name>
</gene>
<feature type="transmembrane region" description="Helical" evidence="13">
    <location>
        <begin position="163"/>
        <end position="183"/>
    </location>
</feature>
<dbReference type="CDD" id="cd13133">
    <property type="entry name" value="MATE_like_7"/>
    <property type="match status" value="1"/>
</dbReference>
<evidence type="ECO:0000256" key="11">
    <source>
        <dbReference type="ARBA" id="ARBA00023136"/>
    </source>
</evidence>
<sequence>MNEDIRNEEQVSLQKILKITYPIILSMFSLNLMVFVDRAFVAKYSLTQFAAAMPAGNIASAISSIFIGVIGFTATLIAQYYGADKKDDCSSSMWQGVYLSVVFSLLIILISPVISNIFQLMGHESHLIEFEKQYFYLIIFSSCVQLFITAFSSLYRGIGETKITMYVGVVSNVLNMILDWIFIFGKFGFPEMGGIVGAGSATITSSIVSCIIYIILLKRKKISNQYEVFANKKLDKNLIKKLARFGFPAGIQTFVGTAYFSLLLLIIGKTGEFNLTCSNIAFTIEGISIFPIWGLGMAMSIIVGQERGAGRINNIAKALKKGLMIGLCFNLLIIIVYNLFPKHLILIFNSGGDKEKFEAIVNYTTILIRVTSIWIVFDTMQIVISNVLRAVGDTMFMMIIFTIMPFLFYIVLPYIFVVVLNLSLMWIWIVLLVYTLLMLSIVSIRFISGKWKKISVI</sequence>
<feature type="transmembrane region" description="Helical" evidence="13">
    <location>
        <begin position="360"/>
        <end position="384"/>
    </location>
</feature>
<dbReference type="NCBIfam" id="TIGR00797">
    <property type="entry name" value="matE"/>
    <property type="match status" value="1"/>
</dbReference>
<comment type="function">
    <text evidence="1">Multidrug efflux pump.</text>
</comment>
<dbReference type="GO" id="GO:0005886">
    <property type="term" value="C:plasma membrane"/>
    <property type="evidence" value="ECO:0007669"/>
    <property type="project" value="UniProtKB-SubCell"/>
</dbReference>
<feature type="transmembrane region" description="Helical" evidence="13">
    <location>
        <begin position="242"/>
        <end position="268"/>
    </location>
</feature>
<dbReference type="GO" id="GO:0015297">
    <property type="term" value="F:antiporter activity"/>
    <property type="evidence" value="ECO:0007669"/>
    <property type="project" value="UniProtKB-KW"/>
</dbReference>
<dbReference type="GO" id="GO:0042910">
    <property type="term" value="F:xenobiotic transmembrane transporter activity"/>
    <property type="evidence" value="ECO:0007669"/>
    <property type="project" value="InterPro"/>
</dbReference>
<feature type="transmembrane region" description="Helical" evidence="13">
    <location>
        <begin position="93"/>
        <end position="114"/>
    </location>
</feature>
<dbReference type="InterPro" id="IPR050222">
    <property type="entry name" value="MATE_MdtK"/>
</dbReference>
<dbReference type="Proteomes" id="UP000184465">
    <property type="component" value="Unassembled WGS sequence"/>
</dbReference>
<evidence type="ECO:0000256" key="3">
    <source>
        <dbReference type="ARBA" id="ARBA00010199"/>
    </source>
</evidence>
<feature type="transmembrane region" description="Helical" evidence="13">
    <location>
        <begin position="134"/>
        <end position="151"/>
    </location>
</feature>
<keyword evidence="15" id="KW-1185">Reference proteome</keyword>
<dbReference type="Pfam" id="PF01554">
    <property type="entry name" value="MatE"/>
    <property type="match status" value="2"/>
</dbReference>
<organism evidence="14 15">
    <name type="scientific">Paramaledivibacter caminithermalis (strain DSM 15212 / CIP 107654 / DViRD3)</name>
    <name type="common">Clostridium caminithermale</name>
    <dbReference type="NCBI Taxonomy" id="1121301"/>
    <lineage>
        <taxon>Bacteria</taxon>
        <taxon>Bacillati</taxon>
        <taxon>Bacillota</taxon>
        <taxon>Clostridia</taxon>
        <taxon>Peptostreptococcales</taxon>
        <taxon>Caminicellaceae</taxon>
        <taxon>Paramaledivibacter</taxon>
    </lineage>
</organism>
<keyword evidence="10" id="KW-0406">Ion transport</keyword>
<evidence type="ECO:0000256" key="9">
    <source>
        <dbReference type="ARBA" id="ARBA00022989"/>
    </source>
</evidence>
<reference evidence="14 15" key="1">
    <citation type="submission" date="2016-11" db="EMBL/GenBank/DDBJ databases">
        <authorList>
            <person name="Jaros S."/>
            <person name="Januszkiewicz K."/>
            <person name="Wedrychowicz H."/>
        </authorList>
    </citation>
    <scope>NUCLEOTIDE SEQUENCE [LARGE SCALE GENOMIC DNA]</scope>
    <source>
        <strain evidence="14 15">DSM 15212</strain>
    </source>
</reference>
<feature type="transmembrane region" description="Helical" evidence="13">
    <location>
        <begin position="323"/>
        <end position="340"/>
    </location>
</feature>
<keyword evidence="6" id="KW-0050">Antiport</keyword>
<dbReference type="OrthoDB" id="62420at2"/>
<dbReference type="InterPro" id="IPR002528">
    <property type="entry name" value="MATE_fam"/>
</dbReference>
<dbReference type="PIRSF" id="PIRSF006603">
    <property type="entry name" value="DinF"/>
    <property type="match status" value="1"/>
</dbReference>
<keyword evidence="5" id="KW-0813">Transport</keyword>
<dbReference type="RefSeq" id="WP_073151027.1">
    <property type="nucleotide sequence ID" value="NZ_FRAG01000038.1"/>
</dbReference>
<evidence type="ECO:0000256" key="10">
    <source>
        <dbReference type="ARBA" id="ARBA00023065"/>
    </source>
</evidence>
<dbReference type="InterPro" id="IPR048279">
    <property type="entry name" value="MdtK-like"/>
</dbReference>
<evidence type="ECO:0000256" key="6">
    <source>
        <dbReference type="ARBA" id="ARBA00022449"/>
    </source>
</evidence>
<protein>
    <recommendedName>
        <fullName evidence="4">Probable multidrug resistance protein NorM</fullName>
    </recommendedName>
    <alternativeName>
        <fullName evidence="12">Multidrug-efflux transporter</fullName>
    </alternativeName>
</protein>
<dbReference type="AlphaFoldDB" id="A0A1M6QRL9"/>
<dbReference type="PANTHER" id="PTHR43298">
    <property type="entry name" value="MULTIDRUG RESISTANCE PROTEIN NORM-RELATED"/>
    <property type="match status" value="1"/>
</dbReference>
<evidence type="ECO:0000313" key="15">
    <source>
        <dbReference type="Proteomes" id="UP000184465"/>
    </source>
</evidence>
<feature type="transmembrane region" description="Helical" evidence="13">
    <location>
        <begin position="280"/>
        <end position="303"/>
    </location>
</feature>
<dbReference type="EMBL" id="FRAG01000038">
    <property type="protein sequence ID" value="SHK22949.1"/>
    <property type="molecule type" value="Genomic_DNA"/>
</dbReference>
<proteinExistence type="inferred from homology"/>
<feature type="transmembrane region" description="Helical" evidence="13">
    <location>
        <begin position="195"/>
        <end position="216"/>
    </location>
</feature>
<feature type="transmembrane region" description="Helical" evidence="13">
    <location>
        <begin position="61"/>
        <end position="81"/>
    </location>
</feature>